<name>A0A9Q1B9Z4_HOLLE</name>
<dbReference type="EMBL" id="JAIZAY010000023">
    <property type="protein sequence ID" value="KAJ8020121.1"/>
    <property type="molecule type" value="Genomic_DNA"/>
</dbReference>
<feature type="transmembrane region" description="Helical" evidence="1">
    <location>
        <begin position="36"/>
        <end position="57"/>
    </location>
</feature>
<gene>
    <name evidence="2" type="ORF">HOLleu_41982</name>
</gene>
<keyword evidence="3" id="KW-1185">Reference proteome</keyword>
<evidence type="ECO:0000313" key="3">
    <source>
        <dbReference type="Proteomes" id="UP001152320"/>
    </source>
</evidence>
<sequence length="126" mass="13985">MFGWSGLTKIIALSFSTFFIIVYIEKKPMKDKGEVTLQLTSLFLLHFNIIAAAVVVTEDISNAVFVLISVLNTIFALLVAGHTITKCLVNRMTCCHLHRAEVTSNELSMDSVTFSSLRTEVVEISE</sequence>
<evidence type="ECO:0000313" key="2">
    <source>
        <dbReference type="EMBL" id="KAJ8020121.1"/>
    </source>
</evidence>
<comment type="caution">
    <text evidence="2">The sequence shown here is derived from an EMBL/GenBank/DDBJ whole genome shotgun (WGS) entry which is preliminary data.</text>
</comment>
<dbReference type="Proteomes" id="UP001152320">
    <property type="component" value="Chromosome 23"/>
</dbReference>
<reference evidence="2" key="1">
    <citation type="submission" date="2021-10" db="EMBL/GenBank/DDBJ databases">
        <title>Tropical sea cucumber genome reveals ecological adaptation and Cuvierian tubules defense mechanism.</title>
        <authorList>
            <person name="Chen T."/>
        </authorList>
    </citation>
    <scope>NUCLEOTIDE SEQUENCE</scope>
    <source>
        <strain evidence="2">Nanhai2018</strain>
        <tissue evidence="2">Muscle</tissue>
    </source>
</reference>
<dbReference type="AlphaFoldDB" id="A0A9Q1B9Z4"/>
<proteinExistence type="predicted"/>
<keyword evidence="1" id="KW-1133">Transmembrane helix</keyword>
<organism evidence="2 3">
    <name type="scientific">Holothuria leucospilota</name>
    <name type="common">Black long sea cucumber</name>
    <name type="synonym">Mertensiothuria leucospilota</name>
    <dbReference type="NCBI Taxonomy" id="206669"/>
    <lineage>
        <taxon>Eukaryota</taxon>
        <taxon>Metazoa</taxon>
        <taxon>Echinodermata</taxon>
        <taxon>Eleutherozoa</taxon>
        <taxon>Echinozoa</taxon>
        <taxon>Holothuroidea</taxon>
        <taxon>Aspidochirotacea</taxon>
        <taxon>Aspidochirotida</taxon>
        <taxon>Holothuriidae</taxon>
        <taxon>Holothuria</taxon>
    </lineage>
</organism>
<feature type="transmembrane region" description="Helical" evidence="1">
    <location>
        <begin position="6"/>
        <end position="24"/>
    </location>
</feature>
<accession>A0A9Q1B9Z4</accession>
<protein>
    <submittedName>
        <fullName evidence="2">Uncharacterized protein</fullName>
    </submittedName>
</protein>
<evidence type="ECO:0000256" key="1">
    <source>
        <dbReference type="SAM" id="Phobius"/>
    </source>
</evidence>
<keyword evidence="1" id="KW-0812">Transmembrane</keyword>
<feature type="transmembrane region" description="Helical" evidence="1">
    <location>
        <begin position="63"/>
        <end position="84"/>
    </location>
</feature>
<keyword evidence="1" id="KW-0472">Membrane</keyword>